<evidence type="ECO:0000313" key="6">
    <source>
        <dbReference type="EMBL" id="UUY05260.1"/>
    </source>
</evidence>
<organism evidence="6 7">
    <name type="scientific">Svornostia abyssi</name>
    <dbReference type="NCBI Taxonomy" id="2898438"/>
    <lineage>
        <taxon>Bacteria</taxon>
        <taxon>Bacillati</taxon>
        <taxon>Actinomycetota</taxon>
        <taxon>Thermoleophilia</taxon>
        <taxon>Solirubrobacterales</taxon>
        <taxon>Baekduiaceae</taxon>
        <taxon>Svornostia</taxon>
    </lineage>
</organism>
<dbReference type="PANTHER" id="PTHR12631">
    <property type="entry name" value="ALPHA-L-IDURONIDASE"/>
    <property type="match status" value="1"/>
</dbReference>
<proteinExistence type="inferred from homology"/>
<dbReference type="EMBL" id="CP088295">
    <property type="protein sequence ID" value="UUY05260.1"/>
    <property type="molecule type" value="Genomic_DNA"/>
</dbReference>
<sequence length="569" mass="63146">MRRLLTCFSLLLAFAAVPSSAHAAEAGLNVQGIDNGGHDEAMNMLSDTGAKWARHFLQWDRFEPTKGTLDPSLVGFYKQTMDREQAMGVKTMLTVVRSPSWASGVAEPYSPPARAKDFANFMALISKEFAGRVEVYEIWNEQDEAIFWKGAVDAAKYTEMLKAAYPVIKEVDPNVKVSFGPTTGNNYAYLEQAYAAGAKGYFDAVSVHTDTACSIASPNEFYKEANGRIGQFTFLGYREVRASMLANGDDKPIYMSELGWSTSKTQCARGAWAGQKPAGVSEAKQAAFLAQAYHCLAADPYVEIAIWFEAKDRAAEDSELTRYGLRRPDGQNKPAYAAFKDFARGGDKLTGPCGDFSPPTIRIHSPGPNRKVFDKLVFKADTPDKDVARMTFSVDGVEVENFTPPKGSAVGTVRDYVKNPAYRNWQGVRKLPFGPHTLTVEAKDLSGNTSEQSIQFFRIDPSQLPPTKTQFTKVKLQKAKKNPRKVSYAGKLISPELDFGITGKVEVVWQAKRKGGWKKIHGGTKNANKAFTFNQQLKFKGKWRVRAIFKGKKPYKNSQTKWTQFTVPK</sequence>
<dbReference type="Proteomes" id="UP001058860">
    <property type="component" value="Chromosome"/>
</dbReference>
<dbReference type="RefSeq" id="WP_353865720.1">
    <property type="nucleotide sequence ID" value="NZ_CP088295.1"/>
</dbReference>
<keyword evidence="7" id="KW-1185">Reference proteome</keyword>
<dbReference type="InterPro" id="IPR049166">
    <property type="entry name" value="GH39_cat"/>
</dbReference>
<evidence type="ECO:0000256" key="1">
    <source>
        <dbReference type="ARBA" id="ARBA00008875"/>
    </source>
</evidence>
<protein>
    <recommendedName>
        <fullName evidence="5">Glycosyl hydrolases family 39 N-terminal catalytic domain-containing protein</fullName>
    </recommendedName>
</protein>
<feature type="domain" description="Glycosyl hydrolases family 39 N-terminal catalytic" evidence="5">
    <location>
        <begin position="136"/>
        <end position="348"/>
    </location>
</feature>
<dbReference type="SUPFAM" id="SSF51445">
    <property type="entry name" value="(Trans)glycosidases"/>
    <property type="match status" value="1"/>
</dbReference>
<dbReference type="Gene3D" id="2.60.40.10">
    <property type="entry name" value="Immunoglobulins"/>
    <property type="match status" value="1"/>
</dbReference>
<dbReference type="InterPro" id="IPR051923">
    <property type="entry name" value="Glycosyl_Hydrolase_39"/>
</dbReference>
<gene>
    <name evidence="6" type="ORF">LRS13_06985</name>
</gene>
<comment type="similarity">
    <text evidence="1">Belongs to the glycosyl hydrolase 39 family.</text>
</comment>
<dbReference type="InterPro" id="IPR013783">
    <property type="entry name" value="Ig-like_fold"/>
</dbReference>
<keyword evidence="4" id="KW-0732">Signal</keyword>
<dbReference type="InterPro" id="IPR017853">
    <property type="entry name" value="GH"/>
</dbReference>
<name>A0ABY5PL51_9ACTN</name>
<evidence type="ECO:0000256" key="3">
    <source>
        <dbReference type="ARBA" id="ARBA00023295"/>
    </source>
</evidence>
<dbReference type="Pfam" id="PF01229">
    <property type="entry name" value="Glyco_hydro_39"/>
    <property type="match status" value="1"/>
</dbReference>
<evidence type="ECO:0000256" key="4">
    <source>
        <dbReference type="SAM" id="SignalP"/>
    </source>
</evidence>
<feature type="signal peptide" evidence="4">
    <location>
        <begin position="1"/>
        <end position="23"/>
    </location>
</feature>
<evidence type="ECO:0000259" key="5">
    <source>
        <dbReference type="Pfam" id="PF01229"/>
    </source>
</evidence>
<dbReference type="Gene3D" id="3.20.20.80">
    <property type="entry name" value="Glycosidases"/>
    <property type="match status" value="1"/>
</dbReference>
<dbReference type="PANTHER" id="PTHR12631:SF10">
    <property type="entry name" value="BETA-XYLOSIDASE-LIKE PROTEIN-RELATED"/>
    <property type="match status" value="1"/>
</dbReference>
<evidence type="ECO:0000256" key="2">
    <source>
        <dbReference type="ARBA" id="ARBA00022801"/>
    </source>
</evidence>
<keyword evidence="3" id="KW-0326">Glycosidase</keyword>
<feature type="chain" id="PRO_5046329407" description="Glycosyl hydrolases family 39 N-terminal catalytic domain-containing protein" evidence="4">
    <location>
        <begin position="24"/>
        <end position="569"/>
    </location>
</feature>
<evidence type="ECO:0000313" key="7">
    <source>
        <dbReference type="Proteomes" id="UP001058860"/>
    </source>
</evidence>
<accession>A0ABY5PL51</accession>
<reference evidence="7" key="1">
    <citation type="submission" date="2021-11" db="EMBL/GenBank/DDBJ databases">
        <title>Cultivation dependent microbiological survey of springs from the worlds oldest radium mine currently devoted to the extraction of radon-saturated water.</title>
        <authorList>
            <person name="Kapinusova G."/>
            <person name="Smrhova T."/>
            <person name="Strejcek M."/>
            <person name="Suman J."/>
            <person name="Jani K."/>
            <person name="Pajer P."/>
            <person name="Uhlik O."/>
        </authorList>
    </citation>
    <scope>NUCLEOTIDE SEQUENCE [LARGE SCALE GENOMIC DNA]</scope>
    <source>
        <strain evidence="7">J379</strain>
    </source>
</reference>
<keyword evidence="2" id="KW-0378">Hydrolase</keyword>